<evidence type="ECO:0000259" key="1">
    <source>
        <dbReference type="SMART" id="SM00382"/>
    </source>
</evidence>
<reference evidence="2 3" key="1">
    <citation type="submission" date="2021-06" db="EMBL/GenBank/DDBJ databases">
        <title>50 bacteria genomes isolated from Dapeng, Shenzhen, China.</title>
        <authorList>
            <person name="Zheng W."/>
            <person name="Yu S."/>
            <person name="Huang Y."/>
        </authorList>
    </citation>
    <scope>NUCLEOTIDE SEQUENCE [LARGE SCALE GENOMIC DNA]</scope>
    <source>
        <strain evidence="2 3">DP1N14-2</strain>
    </source>
</reference>
<dbReference type="InterPro" id="IPR027417">
    <property type="entry name" value="P-loop_NTPase"/>
</dbReference>
<gene>
    <name evidence="2" type="ORF">KUV26_07745</name>
</gene>
<dbReference type="RefSeq" id="WP_222507926.1">
    <property type="nucleotide sequence ID" value="NZ_JAHVJA010000002.1"/>
</dbReference>
<dbReference type="InterPro" id="IPR003615">
    <property type="entry name" value="HNH_nuc"/>
</dbReference>
<feature type="domain" description="AAA+ ATPase" evidence="1">
    <location>
        <begin position="343"/>
        <end position="623"/>
    </location>
</feature>
<dbReference type="Pfam" id="PF13476">
    <property type="entry name" value="AAA_23"/>
    <property type="match status" value="1"/>
</dbReference>
<accession>A0ABS7NF64</accession>
<dbReference type="EMBL" id="JAHVJA010000002">
    <property type="protein sequence ID" value="MBY6139329.1"/>
    <property type="molecule type" value="Genomic_DNA"/>
</dbReference>
<evidence type="ECO:0000313" key="3">
    <source>
        <dbReference type="Proteomes" id="UP000766629"/>
    </source>
</evidence>
<dbReference type="SUPFAM" id="SSF52540">
    <property type="entry name" value="P-loop containing nucleoside triphosphate hydrolases"/>
    <property type="match status" value="1"/>
</dbReference>
<dbReference type="Pfam" id="PF13304">
    <property type="entry name" value="AAA_21"/>
    <property type="match status" value="1"/>
</dbReference>
<comment type="caution">
    <text evidence="2">The sequence shown here is derived from an EMBL/GenBank/DDBJ whole genome shotgun (WGS) entry which is preliminary data.</text>
</comment>
<dbReference type="InterPro" id="IPR051396">
    <property type="entry name" value="Bact_Antivir_Def_Nuclease"/>
</dbReference>
<protein>
    <submittedName>
        <fullName evidence="2">AAA family ATPase</fullName>
    </submittedName>
</protein>
<dbReference type="InterPro" id="IPR038729">
    <property type="entry name" value="Rad50/SbcC_AAA"/>
</dbReference>
<keyword evidence="3" id="KW-1185">Reference proteome</keyword>
<dbReference type="CDD" id="cd00085">
    <property type="entry name" value="HNHc"/>
    <property type="match status" value="1"/>
</dbReference>
<dbReference type="Gene3D" id="3.40.50.300">
    <property type="entry name" value="P-loop containing nucleotide triphosphate hydrolases"/>
    <property type="match status" value="2"/>
</dbReference>
<dbReference type="PANTHER" id="PTHR43581">
    <property type="entry name" value="ATP/GTP PHOSPHATASE"/>
    <property type="match status" value="1"/>
</dbReference>
<evidence type="ECO:0000313" key="2">
    <source>
        <dbReference type="EMBL" id="MBY6139329.1"/>
    </source>
</evidence>
<organism evidence="2 3">
    <name type="scientific">Leisingera daeponensis</name>
    <dbReference type="NCBI Taxonomy" id="405746"/>
    <lineage>
        <taxon>Bacteria</taxon>
        <taxon>Pseudomonadati</taxon>
        <taxon>Pseudomonadota</taxon>
        <taxon>Alphaproteobacteria</taxon>
        <taxon>Rhodobacterales</taxon>
        <taxon>Roseobacteraceae</taxon>
        <taxon>Leisingera</taxon>
    </lineage>
</organism>
<dbReference type="PANTHER" id="PTHR43581:SF2">
    <property type="entry name" value="EXCINUCLEASE ATPASE SUBUNIT"/>
    <property type="match status" value="1"/>
</dbReference>
<dbReference type="Proteomes" id="UP000766629">
    <property type="component" value="Unassembled WGS sequence"/>
</dbReference>
<proteinExistence type="predicted"/>
<dbReference type="InterPro" id="IPR003593">
    <property type="entry name" value="AAA+_ATPase"/>
</dbReference>
<sequence length="753" mass="84601">MILVNRSRAPNPLDPSTKLGEAAIAEIDRIRQELESGEARQRRLVFKVYRDKRVREALEELFHGKCAYCETSISANQPIEIDQFRPKGGVTEAPNHPGYWWLANSWDNLLAACIDCNRQRNHLSKMEPSVQTSGKGNRFPLVDEAQRACSPSDDIGREQPLLLNPTMDEPSDHLVFDADGMVHSDTERGNATIAVLGLNRVGLVQARQRVMTTFKALAEPFMAGRDTSDENLDRLMKMAEDDAPYAGMIRQALSREEEMRALLDSLEAVAPARKPGKVTKSRLKRAKAESKSYTSRMSDYSLDTQEGRQKFKSQQRFIERMTIHNIRAIRDLEIDFGQQSHGPTPWLMLLGENGTGKSTVLQAIALVVSGHDQVHNLLKSGRLDPATLVRYRCQSGRVTVKLSGFPKPHELIVYRDRLEFHSPHGQVMTLTADGSASGEGWEAQTLVLGYGATRLLPRKERSETGEKFSRVENLFDAFVPLIDAQTWLMGLDGKTFDETAIVLKDLLALDEASELIRDQGQVWVRDGNSKTALKDLSDGYQTIVAVTVDLLEVLSRIWPNLTEAEGVVLIDEIDAHLHPTWQMEIVGSLRKALPGVQYITTTHQPLCLRGLTRGEVVVMQRGEDGLVEPLTDLPSPEDFRVDQLLTSDFFGLRSTVDPEVEALFDTYYALLALDTRTPEQEAELARLQDELKDRRYLGNTQRETLFYEAIDAMLAKRKTGERRSPENLRSEAVEQVSSMWKQVLAEEEGGKPL</sequence>
<name>A0ABS7NF64_9RHOB</name>
<dbReference type="SMART" id="SM00382">
    <property type="entry name" value="AAA"/>
    <property type="match status" value="1"/>
</dbReference>
<dbReference type="InterPro" id="IPR003959">
    <property type="entry name" value="ATPase_AAA_core"/>
</dbReference>
<dbReference type="Gene3D" id="1.10.30.50">
    <property type="match status" value="1"/>
</dbReference>